<evidence type="ECO:0000313" key="2">
    <source>
        <dbReference type="Proteomes" id="UP000011841"/>
    </source>
</evidence>
<dbReference type="AlphaFoldDB" id="M4ZHK9"/>
<reference evidence="1 2" key="1">
    <citation type="journal article" date="2013" name="Appl. Environ. Microbiol.">
        <title>Genome analysis suggests that the soil oligotrophic bacterium Agromonas oligotrophica (Bradyrhizobium oligotrophicum) is a nitrogen-fixing symbiont of Aeschynomene indica.</title>
        <authorList>
            <person name="Okubo T."/>
            <person name="Fukushima S."/>
            <person name="Itakura M."/>
            <person name="Oshima K."/>
            <person name="Longtonglang A."/>
            <person name="Teaumroong N."/>
            <person name="Mitsui H."/>
            <person name="Hattori M."/>
            <person name="Hattori R."/>
            <person name="Hattori T."/>
            <person name="Minamisawa K."/>
        </authorList>
    </citation>
    <scope>NUCLEOTIDE SEQUENCE [LARGE SCALE GENOMIC DNA]</scope>
    <source>
        <strain evidence="1 2">S58</strain>
    </source>
</reference>
<sequence length="103" mass="11511">MPAAKPQCRPQPPAPLSADDIIVIKDTIKRFYGDDAIVRNFGPDPARLQLYVETSRDIGAARYDCLGVLMNRIDRDQIALEVTRRGTRIYGHGKLAYRQGVAL</sequence>
<dbReference type="EMBL" id="AP012603">
    <property type="protein sequence ID" value="BAM93116.1"/>
    <property type="molecule type" value="Genomic_DNA"/>
</dbReference>
<dbReference type="Proteomes" id="UP000011841">
    <property type="component" value="Chromosome"/>
</dbReference>
<accession>M4ZHK9</accession>
<gene>
    <name evidence="1" type="ORF">S58_71510</name>
</gene>
<keyword evidence="2" id="KW-1185">Reference proteome</keyword>
<evidence type="ECO:0000313" key="1">
    <source>
        <dbReference type="EMBL" id="BAM93116.1"/>
    </source>
</evidence>
<dbReference type="KEGG" id="aol:S58_71510"/>
<organism evidence="1 2">
    <name type="scientific">Bradyrhizobium oligotrophicum S58</name>
    <dbReference type="NCBI Taxonomy" id="1245469"/>
    <lineage>
        <taxon>Bacteria</taxon>
        <taxon>Pseudomonadati</taxon>
        <taxon>Pseudomonadota</taxon>
        <taxon>Alphaproteobacteria</taxon>
        <taxon>Hyphomicrobiales</taxon>
        <taxon>Nitrobacteraceae</taxon>
        <taxon>Bradyrhizobium</taxon>
    </lineage>
</organism>
<name>M4ZHK9_9BRAD</name>
<protein>
    <submittedName>
        <fullName evidence="1">Uncharacterized protein</fullName>
    </submittedName>
</protein>
<dbReference type="STRING" id="1245469.S58_71510"/>
<dbReference type="eggNOG" id="ENOG5031CV6">
    <property type="taxonomic scope" value="Bacteria"/>
</dbReference>
<dbReference type="HOGENOM" id="CLU_2258341_0_0_5"/>
<dbReference type="PATRIC" id="fig|1245469.3.peg.7309"/>
<proteinExistence type="predicted"/>